<dbReference type="InterPro" id="IPR050204">
    <property type="entry name" value="AraC_XylS_family_regulators"/>
</dbReference>
<dbReference type="Pfam" id="PF12833">
    <property type="entry name" value="HTH_18"/>
    <property type="match status" value="1"/>
</dbReference>
<protein>
    <submittedName>
        <fullName evidence="6">Helix-turn-helix transcriptional regulator</fullName>
    </submittedName>
</protein>
<reference evidence="6 7" key="1">
    <citation type="submission" date="2020-06" db="EMBL/GenBank/DDBJ databases">
        <title>Pseudomonas eucalypticola sp. nov., an endophyte of Eucalyptus dunnii leaves with biocontrol ability of eucalyptus leaf blight.</title>
        <authorList>
            <person name="Liu Y."/>
            <person name="Song Z."/>
            <person name="Zeng H."/>
            <person name="Lu M."/>
            <person name="Wang X."/>
            <person name="Lian X."/>
            <person name="Zhang Q."/>
        </authorList>
    </citation>
    <scope>NUCLEOTIDE SEQUENCE [LARGE SCALE GENOMIC DNA]</scope>
    <source>
        <strain evidence="6 7">NP-1</strain>
    </source>
</reference>
<evidence type="ECO:0000256" key="4">
    <source>
        <dbReference type="ARBA" id="ARBA00037345"/>
    </source>
</evidence>
<dbReference type="RefSeq" id="WP_176571457.1">
    <property type="nucleotide sequence ID" value="NZ_CP056030.1"/>
</dbReference>
<accession>A0A7D5HYI4</accession>
<dbReference type="Gene3D" id="1.10.10.60">
    <property type="entry name" value="Homeodomain-like"/>
    <property type="match status" value="2"/>
</dbReference>
<dbReference type="GO" id="GO:0003700">
    <property type="term" value="F:DNA-binding transcription factor activity"/>
    <property type="evidence" value="ECO:0007669"/>
    <property type="project" value="InterPro"/>
</dbReference>
<dbReference type="PROSITE" id="PS01124">
    <property type="entry name" value="HTH_ARAC_FAMILY_2"/>
    <property type="match status" value="1"/>
</dbReference>
<dbReference type="EMBL" id="CP056030">
    <property type="protein sequence ID" value="QKZ05731.1"/>
    <property type="molecule type" value="Genomic_DNA"/>
</dbReference>
<dbReference type="Proteomes" id="UP000509568">
    <property type="component" value="Chromosome"/>
</dbReference>
<evidence type="ECO:0000256" key="2">
    <source>
        <dbReference type="ARBA" id="ARBA00023125"/>
    </source>
</evidence>
<evidence type="ECO:0000313" key="7">
    <source>
        <dbReference type="Proteomes" id="UP000509568"/>
    </source>
</evidence>
<evidence type="ECO:0000313" key="6">
    <source>
        <dbReference type="EMBL" id="QKZ05731.1"/>
    </source>
</evidence>
<evidence type="ECO:0000259" key="5">
    <source>
        <dbReference type="PROSITE" id="PS01124"/>
    </source>
</evidence>
<evidence type="ECO:0000256" key="3">
    <source>
        <dbReference type="ARBA" id="ARBA00023163"/>
    </source>
</evidence>
<keyword evidence="3" id="KW-0804">Transcription</keyword>
<dbReference type="AlphaFoldDB" id="A0A7D5HYI4"/>
<dbReference type="GO" id="GO:0043565">
    <property type="term" value="F:sequence-specific DNA binding"/>
    <property type="evidence" value="ECO:0007669"/>
    <property type="project" value="InterPro"/>
</dbReference>
<dbReference type="PANTHER" id="PTHR46796">
    <property type="entry name" value="HTH-TYPE TRANSCRIPTIONAL ACTIVATOR RHAS-RELATED"/>
    <property type="match status" value="1"/>
</dbReference>
<dbReference type="SUPFAM" id="SSF46689">
    <property type="entry name" value="Homeodomain-like"/>
    <property type="match status" value="2"/>
</dbReference>
<dbReference type="SMART" id="SM00342">
    <property type="entry name" value="HTH_ARAC"/>
    <property type="match status" value="1"/>
</dbReference>
<organism evidence="6 7">
    <name type="scientific">Pseudomonas eucalypticola</name>
    <dbReference type="NCBI Taxonomy" id="2599595"/>
    <lineage>
        <taxon>Bacteria</taxon>
        <taxon>Pseudomonadati</taxon>
        <taxon>Pseudomonadota</taxon>
        <taxon>Gammaproteobacteria</taxon>
        <taxon>Pseudomonadales</taxon>
        <taxon>Pseudomonadaceae</taxon>
        <taxon>Pseudomonas</taxon>
    </lineage>
</organism>
<feature type="domain" description="HTH araC/xylS-type" evidence="5">
    <location>
        <begin position="198"/>
        <end position="296"/>
    </location>
</feature>
<evidence type="ECO:0000256" key="1">
    <source>
        <dbReference type="ARBA" id="ARBA00023015"/>
    </source>
</evidence>
<gene>
    <name evidence="6" type="ORF">HWQ56_18785</name>
</gene>
<name>A0A7D5HYI4_9PSED</name>
<keyword evidence="2" id="KW-0238">DNA-binding</keyword>
<keyword evidence="1" id="KW-0805">Transcription regulation</keyword>
<dbReference type="KEGG" id="pez:HWQ56_18785"/>
<dbReference type="InterPro" id="IPR009057">
    <property type="entry name" value="Homeodomain-like_sf"/>
</dbReference>
<dbReference type="InterPro" id="IPR018060">
    <property type="entry name" value="HTH_AraC"/>
</dbReference>
<comment type="function">
    <text evidence="4">Regulatory protein of the TOL plasmid xyl operons. XylS activates the xylXYZLTEGFJQKIH operon required for the degradation of toluene, m-xylene and p-xylene.</text>
</comment>
<proteinExistence type="predicted"/>
<keyword evidence="7" id="KW-1185">Reference proteome</keyword>
<sequence>MPQYPLQHEYRRSDTPLALHPGMSLLKSSAGLGWKTVYAEVTDEMPHQATYKRTRDLWFVVPLRPLKITLHNNFRRQHGLLRPDSIVVTGPKEILQVELANATRVLHVFIRAEVFEEVASSPVYPGERLRLPLISMFGLQDRGLSLMLRSIKRAMDHSGSVAAMKTEHLARAIAFHTLELRDAWRGQVGSARRMQAFDPVIAHLRANLSAPLRVEELAAIAGLGRSAFIRQFRATLGQTPHQYVMLERVTKACELLRSQASTLSDIAHECGFSDHAHMCASFKSLMGITPSSYRDERR</sequence>